<dbReference type="Proteomes" id="UP001527882">
    <property type="component" value="Unassembled WGS sequence"/>
</dbReference>
<dbReference type="Gene3D" id="1.10.10.10">
    <property type="entry name" value="Winged helix-like DNA-binding domain superfamily/Winged helix DNA-binding domain"/>
    <property type="match status" value="1"/>
</dbReference>
<proteinExistence type="predicted"/>
<protein>
    <submittedName>
        <fullName evidence="1">MarR family winged helix-turn-helix transcriptional regulator</fullName>
    </submittedName>
</protein>
<dbReference type="RefSeq" id="WP_269882320.1">
    <property type="nucleotide sequence ID" value="NZ_JAQAGZ010000009.1"/>
</dbReference>
<comment type="caution">
    <text evidence="1">The sequence shown here is derived from an EMBL/GenBank/DDBJ whole genome shotgun (WGS) entry which is preliminary data.</text>
</comment>
<dbReference type="InterPro" id="IPR036390">
    <property type="entry name" value="WH_DNA-bd_sf"/>
</dbReference>
<accession>A0ABT4QAC9</accession>
<organism evidence="1 2">
    <name type="scientific">Paenibacillus gyeongsangnamensis</name>
    <dbReference type="NCBI Taxonomy" id="3388067"/>
    <lineage>
        <taxon>Bacteria</taxon>
        <taxon>Bacillati</taxon>
        <taxon>Bacillota</taxon>
        <taxon>Bacilli</taxon>
        <taxon>Bacillales</taxon>
        <taxon>Paenibacillaceae</taxon>
        <taxon>Paenibacillus</taxon>
    </lineage>
</organism>
<name>A0ABT4QAC9_9BACL</name>
<reference evidence="1 2" key="1">
    <citation type="submission" date="2022-12" db="EMBL/GenBank/DDBJ databases">
        <title>Draft genome sequence of Paenibacillus sp. dW9.</title>
        <authorList>
            <person name="Choi E.-W."/>
            <person name="Kim D.-U."/>
        </authorList>
    </citation>
    <scope>NUCLEOTIDE SEQUENCE [LARGE SCALE GENOMIC DNA]</scope>
    <source>
        <strain evidence="2">dW9</strain>
    </source>
</reference>
<dbReference type="InterPro" id="IPR036388">
    <property type="entry name" value="WH-like_DNA-bd_sf"/>
</dbReference>
<sequence length="142" mass="16467">MNAHQQRILYELKRFDRSMSPHSEHFKMDITTLSLELEKLERQGLVELEKTGRDRIRKAKITDKGKEALEATILNQSDVSILDQVKELKEIVDTLQQAMDELNKNKPKEQDIVDKLNKYLTVANGIPNLIKTVIELYGKVQH</sequence>
<keyword evidence="2" id="KW-1185">Reference proteome</keyword>
<gene>
    <name evidence="1" type="ORF">O9H85_15410</name>
</gene>
<dbReference type="EMBL" id="JAQAGZ010000009">
    <property type="protein sequence ID" value="MCZ8513796.1"/>
    <property type="molecule type" value="Genomic_DNA"/>
</dbReference>
<evidence type="ECO:0000313" key="2">
    <source>
        <dbReference type="Proteomes" id="UP001527882"/>
    </source>
</evidence>
<evidence type="ECO:0000313" key="1">
    <source>
        <dbReference type="EMBL" id="MCZ8513796.1"/>
    </source>
</evidence>
<dbReference type="SUPFAM" id="SSF46785">
    <property type="entry name" value="Winged helix' DNA-binding domain"/>
    <property type="match status" value="1"/>
</dbReference>